<dbReference type="InterPro" id="IPR047050">
    <property type="entry name" value="NGN"/>
</dbReference>
<feature type="domain" description="KOW" evidence="9">
    <location>
        <begin position="123"/>
        <end position="150"/>
    </location>
</feature>
<dbReference type="InterPro" id="IPR006645">
    <property type="entry name" value="NGN-like_dom"/>
</dbReference>
<dbReference type="Pfam" id="PF02357">
    <property type="entry name" value="NusG"/>
    <property type="match status" value="1"/>
</dbReference>
<evidence type="ECO:0000313" key="11">
    <source>
        <dbReference type="Proteomes" id="UP000707138"/>
    </source>
</evidence>
<evidence type="ECO:0000256" key="7">
    <source>
        <dbReference type="RuleBase" id="RU000538"/>
    </source>
</evidence>
<dbReference type="InterPro" id="IPR014722">
    <property type="entry name" value="Rib_uL2_dom2"/>
</dbReference>
<gene>
    <name evidence="5 10" type="primary">nusG</name>
    <name evidence="10" type="ORF">H6A01_09805</name>
</gene>
<keyword evidence="1 5" id="KW-0806">Transcription termination</keyword>
<reference evidence="10 11" key="1">
    <citation type="journal article" date="2021" name="Sci. Rep.">
        <title>The distribution of antibiotic resistance genes in chicken gut microbiota commensals.</title>
        <authorList>
            <person name="Juricova H."/>
            <person name="Matiasovicova J."/>
            <person name="Kubasova T."/>
            <person name="Cejkova D."/>
            <person name="Rychlik I."/>
        </authorList>
    </citation>
    <scope>NUCLEOTIDE SEQUENCE [LARGE SCALE GENOMIC DNA]</scope>
    <source>
        <strain evidence="10 11">An537</strain>
    </source>
</reference>
<dbReference type="Gene3D" id="3.30.70.940">
    <property type="entry name" value="NusG, N-terminal domain"/>
    <property type="match status" value="1"/>
</dbReference>
<dbReference type="NCBIfam" id="TIGR00922">
    <property type="entry name" value="nusG"/>
    <property type="match status" value="1"/>
</dbReference>
<dbReference type="SUPFAM" id="SSF50104">
    <property type="entry name" value="Translation proteins SH3-like domain"/>
    <property type="match status" value="1"/>
</dbReference>
<keyword evidence="2 5" id="KW-0889">Transcription antitermination</keyword>
<organism evidence="10 11">
    <name type="scientific">Veillonella magna</name>
    <dbReference type="NCBI Taxonomy" id="464322"/>
    <lineage>
        <taxon>Bacteria</taxon>
        <taxon>Bacillati</taxon>
        <taxon>Bacillota</taxon>
        <taxon>Negativicutes</taxon>
        <taxon>Veillonellales</taxon>
        <taxon>Veillonellaceae</taxon>
        <taxon>Veillonella</taxon>
    </lineage>
</organism>
<dbReference type="PANTHER" id="PTHR30265">
    <property type="entry name" value="RHO-INTERACTING TRANSCRIPTION TERMINATION FACTOR NUSG"/>
    <property type="match status" value="1"/>
</dbReference>
<dbReference type="HAMAP" id="MF_00948">
    <property type="entry name" value="NusG"/>
    <property type="match status" value="1"/>
</dbReference>
<sequence>MEADKKWYVIHTYSGYENKVKTNLERKVQSMGMEDVISRILVPLEEATEEKDGVKKVVKRKIFPGYVLVEMEVNDKSWYVVRNTPGVTGFVGSATKPVPLSDSEVEYILKSQGLDQKPKQDIDVEVGETVRITSGAFENILGVIDEINHEKGTLKLTVEVFNRETPVEVEFSQVEKIL</sequence>
<dbReference type="InterPro" id="IPR043425">
    <property type="entry name" value="NusG-like"/>
</dbReference>
<dbReference type="InterPro" id="IPR005824">
    <property type="entry name" value="KOW"/>
</dbReference>
<comment type="similarity">
    <text evidence="5 7">Belongs to the NusG family.</text>
</comment>
<comment type="caution">
    <text evidence="10">The sequence shown here is derived from an EMBL/GenBank/DDBJ whole genome shotgun (WGS) entry which is preliminary data.</text>
</comment>
<dbReference type="InterPro" id="IPR008991">
    <property type="entry name" value="Translation_prot_SH3-like_sf"/>
</dbReference>
<feature type="domain" description="NusG-like N-terminal" evidence="8">
    <location>
        <begin position="4"/>
        <end position="112"/>
    </location>
</feature>
<dbReference type="PRINTS" id="PR00338">
    <property type="entry name" value="NUSGTNSCPFCT"/>
</dbReference>
<dbReference type="InterPro" id="IPR001062">
    <property type="entry name" value="Transcrpt_antiterm_NusG"/>
</dbReference>
<dbReference type="RefSeq" id="WP_028256127.1">
    <property type="nucleotide sequence ID" value="NZ_CALXQD010000015.1"/>
</dbReference>
<evidence type="ECO:0000313" key="10">
    <source>
        <dbReference type="EMBL" id="MBM6913608.1"/>
    </source>
</evidence>
<dbReference type="Proteomes" id="UP000707138">
    <property type="component" value="Unassembled WGS sequence"/>
</dbReference>
<protein>
    <recommendedName>
        <fullName evidence="5 6">Transcription termination/antitermination protein NusG</fullName>
    </recommendedName>
</protein>
<dbReference type="Gene3D" id="2.30.30.30">
    <property type="match status" value="1"/>
</dbReference>
<evidence type="ECO:0000256" key="1">
    <source>
        <dbReference type="ARBA" id="ARBA00022472"/>
    </source>
</evidence>
<name>A0ABS2GJN5_9FIRM</name>
<evidence type="ECO:0000259" key="9">
    <source>
        <dbReference type="SMART" id="SM00739"/>
    </source>
</evidence>
<dbReference type="SMART" id="SM00738">
    <property type="entry name" value="NGN"/>
    <property type="match status" value="1"/>
</dbReference>
<dbReference type="InterPro" id="IPR036735">
    <property type="entry name" value="NGN_dom_sf"/>
</dbReference>
<dbReference type="SMART" id="SM00739">
    <property type="entry name" value="KOW"/>
    <property type="match status" value="1"/>
</dbReference>
<dbReference type="SUPFAM" id="SSF82679">
    <property type="entry name" value="N-utilization substance G protein NusG, N-terminal domain"/>
    <property type="match status" value="1"/>
</dbReference>
<evidence type="ECO:0000256" key="4">
    <source>
        <dbReference type="ARBA" id="ARBA00023163"/>
    </source>
</evidence>
<evidence type="ECO:0000256" key="3">
    <source>
        <dbReference type="ARBA" id="ARBA00023015"/>
    </source>
</evidence>
<dbReference type="EMBL" id="JACJLA010000026">
    <property type="protein sequence ID" value="MBM6913608.1"/>
    <property type="molecule type" value="Genomic_DNA"/>
</dbReference>
<proteinExistence type="inferred from homology"/>
<keyword evidence="11" id="KW-1185">Reference proteome</keyword>
<dbReference type="PANTHER" id="PTHR30265:SF2">
    <property type="entry name" value="TRANSCRIPTION TERMINATION_ANTITERMINATION PROTEIN NUSG"/>
    <property type="match status" value="1"/>
</dbReference>
<evidence type="ECO:0000256" key="5">
    <source>
        <dbReference type="HAMAP-Rule" id="MF_00948"/>
    </source>
</evidence>
<dbReference type="CDD" id="cd09891">
    <property type="entry name" value="NGN_Bact_1"/>
    <property type="match status" value="1"/>
</dbReference>
<keyword evidence="3 5" id="KW-0805">Transcription regulation</keyword>
<evidence type="ECO:0000259" key="8">
    <source>
        <dbReference type="SMART" id="SM00738"/>
    </source>
</evidence>
<evidence type="ECO:0000256" key="2">
    <source>
        <dbReference type="ARBA" id="ARBA00022814"/>
    </source>
</evidence>
<keyword evidence="4 5" id="KW-0804">Transcription</keyword>
<dbReference type="CDD" id="cd06091">
    <property type="entry name" value="KOW_NusG"/>
    <property type="match status" value="1"/>
</dbReference>
<accession>A0ABS2GJN5</accession>
<comment type="function">
    <text evidence="5 7">Participates in transcription elongation, termination and antitermination.</text>
</comment>
<evidence type="ECO:0000256" key="6">
    <source>
        <dbReference type="NCBIfam" id="TIGR00922"/>
    </source>
</evidence>